<accession>A0A8H8NV71</accession>
<reference evidence="3" key="1">
    <citation type="submission" date="2020-05" db="EMBL/GenBank/DDBJ databases">
        <title>Evolutionary and genomic comparisons of hybrid uninucleate and nonhybrid Rhizoctonia fungi.</title>
        <authorList>
            <person name="Li C."/>
            <person name="Chen X."/>
        </authorList>
    </citation>
    <scope>NUCLEOTIDE SEQUENCE</scope>
    <source>
        <strain evidence="3">AG-1 IA</strain>
    </source>
</reference>
<evidence type="ECO:0000256" key="1">
    <source>
        <dbReference type="SAM" id="MobiDB-lite"/>
    </source>
</evidence>
<organism evidence="3 4">
    <name type="scientific">Rhizoctonia solani</name>
    <dbReference type="NCBI Taxonomy" id="456999"/>
    <lineage>
        <taxon>Eukaryota</taxon>
        <taxon>Fungi</taxon>
        <taxon>Dikarya</taxon>
        <taxon>Basidiomycota</taxon>
        <taxon>Agaricomycotina</taxon>
        <taxon>Agaricomycetes</taxon>
        <taxon>Cantharellales</taxon>
        <taxon>Ceratobasidiaceae</taxon>
        <taxon>Rhizoctonia</taxon>
    </lineage>
</organism>
<feature type="region of interest" description="Disordered" evidence="1">
    <location>
        <begin position="120"/>
        <end position="143"/>
    </location>
</feature>
<dbReference type="InterPro" id="IPR032567">
    <property type="entry name" value="RTL1-rel"/>
</dbReference>
<dbReference type="KEGG" id="rsx:RhiXN_05498"/>
<feature type="domain" description="Retrotransposon gag" evidence="2">
    <location>
        <begin position="22"/>
        <end position="90"/>
    </location>
</feature>
<dbReference type="Pfam" id="PF03732">
    <property type="entry name" value="Retrotrans_gag"/>
    <property type="match status" value="1"/>
</dbReference>
<evidence type="ECO:0000313" key="4">
    <source>
        <dbReference type="Proteomes" id="UP000650533"/>
    </source>
</evidence>
<dbReference type="GeneID" id="67027777"/>
<name>A0A8H8NV71_9AGAM</name>
<dbReference type="PANTHER" id="PTHR15503">
    <property type="entry name" value="LDOC1 RELATED"/>
    <property type="match status" value="1"/>
</dbReference>
<protein>
    <submittedName>
        <fullName evidence="3">Retrotransposon-derived protein PEG10</fullName>
    </submittedName>
</protein>
<sequence>MSVKDGQPKKWGQIYLEKLLNGDDEPTLESWITLETAFLHYWSNPAAAQIAEQRLRELKQLKSASNYATEFRIIANKLEWTKAEVRSKLIKYTWQKNITALDKLIYTACLVDDTLFEARKEPRKDSNSSNSSPQRPAHGRLSDYVSKKVQEARRNAGECSKCGEKSHKWEDCKNAWCPKTIERYKPESGKAVEMEGLESLPQAGKV</sequence>
<dbReference type="InterPro" id="IPR005162">
    <property type="entry name" value="Retrotrans_gag_dom"/>
</dbReference>
<dbReference type="PANTHER" id="PTHR15503:SF22">
    <property type="entry name" value="TRANSPOSON TY3-I GAG POLYPROTEIN"/>
    <property type="match status" value="1"/>
</dbReference>
<gene>
    <name evidence="3" type="ORF">RhiXN_05498</name>
</gene>
<evidence type="ECO:0000259" key="2">
    <source>
        <dbReference type="Pfam" id="PF03732"/>
    </source>
</evidence>
<dbReference type="RefSeq" id="XP_043180746.1">
    <property type="nucleotide sequence ID" value="XM_043325314.1"/>
</dbReference>
<proteinExistence type="predicted"/>
<dbReference type="EMBL" id="CP059663">
    <property type="protein sequence ID" value="QRW20509.1"/>
    <property type="molecule type" value="Genomic_DNA"/>
</dbReference>
<evidence type="ECO:0000313" key="3">
    <source>
        <dbReference type="EMBL" id="QRW20509.1"/>
    </source>
</evidence>
<dbReference type="AlphaFoldDB" id="A0A8H8NV71"/>
<dbReference type="Proteomes" id="UP000650533">
    <property type="component" value="Chromosome 6"/>
</dbReference>